<dbReference type="Proteomes" id="UP000008022">
    <property type="component" value="Unassembled WGS sequence"/>
</dbReference>
<organism evidence="3 4">
    <name type="scientific">Oryza rufipogon</name>
    <name type="common">Brownbeard rice</name>
    <name type="synonym">Asian wild rice</name>
    <dbReference type="NCBI Taxonomy" id="4529"/>
    <lineage>
        <taxon>Eukaryota</taxon>
        <taxon>Viridiplantae</taxon>
        <taxon>Streptophyta</taxon>
        <taxon>Embryophyta</taxon>
        <taxon>Tracheophyta</taxon>
        <taxon>Spermatophyta</taxon>
        <taxon>Magnoliopsida</taxon>
        <taxon>Liliopsida</taxon>
        <taxon>Poales</taxon>
        <taxon>Poaceae</taxon>
        <taxon>BOP clade</taxon>
        <taxon>Oryzoideae</taxon>
        <taxon>Oryzeae</taxon>
        <taxon>Oryzinae</taxon>
        <taxon>Oryza</taxon>
    </lineage>
</organism>
<reference evidence="3" key="2">
    <citation type="submission" date="2015-06" db="UniProtKB">
        <authorList>
            <consortium name="EnsemblPlants"/>
        </authorList>
    </citation>
    <scope>IDENTIFICATION</scope>
</reference>
<name>A0A0E0Q7S9_ORYRU</name>
<dbReference type="HOGENOM" id="CLU_2531450_0_0_1"/>
<dbReference type="Gramene" id="ORUFI07G13420.1">
    <property type="protein sequence ID" value="ORUFI07G13420.1"/>
    <property type="gene ID" value="ORUFI07G13420"/>
</dbReference>
<keyword evidence="4" id="KW-1185">Reference proteome</keyword>
<evidence type="ECO:0000313" key="4">
    <source>
        <dbReference type="Proteomes" id="UP000008022"/>
    </source>
</evidence>
<evidence type="ECO:0000313" key="3">
    <source>
        <dbReference type="EnsemblPlants" id="ORUFI07G13420.1"/>
    </source>
</evidence>
<protein>
    <submittedName>
        <fullName evidence="3">Uncharacterized protein</fullName>
    </submittedName>
</protein>
<feature type="chain" id="PRO_5002371109" evidence="2">
    <location>
        <begin position="25"/>
        <end position="84"/>
    </location>
</feature>
<sequence length="84" mass="9022">MGLLSTAAVLFSLAVAVAPPLVRLHQWYAAEFRGLNWAGAPPPLAALRRHPLRGLAPPPSSPGSPSSPQWKVYRPSPKINNFSN</sequence>
<keyword evidence="2" id="KW-0732">Signal</keyword>
<feature type="signal peptide" evidence="2">
    <location>
        <begin position="1"/>
        <end position="24"/>
    </location>
</feature>
<dbReference type="EnsemblPlants" id="ORUFI07G13420.1">
    <property type="protein sequence ID" value="ORUFI07G13420.1"/>
    <property type="gene ID" value="ORUFI07G13420"/>
</dbReference>
<proteinExistence type="predicted"/>
<dbReference type="AlphaFoldDB" id="A0A0E0Q7S9"/>
<evidence type="ECO:0000256" key="2">
    <source>
        <dbReference type="SAM" id="SignalP"/>
    </source>
</evidence>
<dbReference type="OMA" id="EFRGLNW"/>
<feature type="region of interest" description="Disordered" evidence="1">
    <location>
        <begin position="50"/>
        <end position="84"/>
    </location>
</feature>
<reference evidence="4" key="1">
    <citation type="submission" date="2013-06" db="EMBL/GenBank/DDBJ databases">
        <authorList>
            <person name="Zhao Q."/>
        </authorList>
    </citation>
    <scope>NUCLEOTIDE SEQUENCE</scope>
    <source>
        <strain evidence="4">cv. W1943</strain>
    </source>
</reference>
<accession>A0A0E0Q7S9</accession>
<evidence type="ECO:0000256" key="1">
    <source>
        <dbReference type="SAM" id="MobiDB-lite"/>
    </source>
</evidence>